<dbReference type="EMBL" id="JAPDGR010001265">
    <property type="protein sequence ID" value="KAJ2984587.1"/>
    <property type="molecule type" value="Genomic_DNA"/>
</dbReference>
<reference evidence="1" key="1">
    <citation type="submission" date="2022-10" db="EMBL/GenBank/DDBJ databases">
        <title>Genome Sequence of Xylaria curta.</title>
        <authorList>
            <person name="Buettner E."/>
        </authorList>
    </citation>
    <scope>NUCLEOTIDE SEQUENCE</scope>
    <source>
        <strain evidence="1">Babe10</strain>
    </source>
</reference>
<protein>
    <submittedName>
        <fullName evidence="1">Uncharacterized protein</fullName>
    </submittedName>
</protein>
<dbReference type="Proteomes" id="UP001143856">
    <property type="component" value="Unassembled WGS sequence"/>
</dbReference>
<evidence type="ECO:0000313" key="2">
    <source>
        <dbReference type="Proteomes" id="UP001143856"/>
    </source>
</evidence>
<proteinExistence type="predicted"/>
<organism evidence="1 2">
    <name type="scientific">Xylaria curta</name>
    <dbReference type="NCBI Taxonomy" id="42375"/>
    <lineage>
        <taxon>Eukaryota</taxon>
        <taxon>Fungi</taxon>
        <taxon>Dikarya</taxon>
        <taxon>Ascomycota</taxon>
        <taxon>Pezizomycotina</taxon>
        <taxon>Sordariomycetes</taxon>
        <taxon>Xylariomycetidae</taxon>
        <taxon>Xylariales</taxon>
        <taxon>Xylariaceae</taxon>
        <taxon>Xylaria</taxon>
    </lineage>
</organism>
<name>A0ACC1NZQ8_9PEZI</name>
<sequence length="310" mass="35170">MGSSRYLKVLTVLTFILALIGVFTYNIVDYNEYIGRLDSASQPYQEPDDDPIVEEDIPLRVMFVGASITRGEVSTGDRGYRKHIRDVLISQGNEVNYVGFNRFGDWEDNDVEAWGAFRIRTITKHVRQSVPALQPNLVLVQVGTSDCFQNDDTKNIGSRMRTLAEAIMEGEPRATVILSTLATTPDPHFEECILSANEQIRKIADDLMRENKTVALSEMHYSEGLPDRPKPEDIGPDKIHPTDDGYIMMGNIFLESIREVEEKRFLQQPANNSIPYDGTTGREVEEALKQKAEAEHPIDPPRKRAFRRRV</sequence>
<comment type="caution">
    <text evidence="1">The sequence shown here is derived from an EMBL/GenBank/DDBJ whole genome shotgun (WGS) entry which is preliminary data.</text>
</comment>
<gene>
    <name evidence="1" type="ORF">NUW58_g5983</name>
</gene>
<accession>A0ACC1NZQ8</accession>
<keyword evidence="2" id="KW-1185">Reference proteome</keyword>
<evidence type="ECO:0000313" key="1">
    <source>
        <dbReference type="EMBL" id="KAJ2984587.1"/>
    </source>
</evidence>